<accession>B4SIJ5</accession>
<dbReference type="UniPathway" id="UPA00214"/>
<dbReference type="RefSeq" id="WP_012509972.1">
    <property type="nucleotide sequence ID" value="NC_011071.1"/>
</dbReference>
<dbReference type="EMBL" id="CP001111">
    <property type="protein sequence ID" value="ACF50200.1"/>
    <property type="molecule type" value="Genomic_DNA"/>
</dbReference>
<dbReference type="Proteomes" id="UP000001867">
    <property type="component" value="Chromosome"/>
</dbReference>
<keyword evidence="9" id="KW-0119">Carbohydrate metabolism</keyword>
<dbReference type="EC" id="5.1.3.2" evidence="5 9"/>
<evidence type="ECO:0000256" key="1">
    <source>
        <dbReference type="ARBA" id="ARBA00000083"/>
    </source>
</evidence>
<feature type="domain" description="NAD(P)-binding" evidence="10">
    <location>
        <begin position="4"/>
        <end position="324"/>
    </location>
</feature>
<dbReference type="Pfam" id="PF16363">
    <property type="entry name" value="GDP_Man_Dehyd"/>
    <property type="match status" value="1"/>
</dbReference>
<comment type="pathway">
    <text evidence="3 9">Carbohydrate metabolism; galactose metabolism.</text>
</comment>
<name>B4SIJ5_STRM5</name>
<organism evidence="11 12">
    <name type="scientific">Stenotrophomonas maltophilia (strain R551-3)</name>
    <dbReference type="NCBI Taxonomy" id="391008"/>
    <lineage>
        <taxon>Bacteria</taxon>
        <taxon>Pseudomonadati</taxon>
        <taxon>Pseudomonadota</taxon>
        <taxon>Gammaproteobacteria</taxon>
        <taxon>Lysobacterales</taxon>
        <taxon>Lysobacteraceae</taxon>
        <taxon>Stenotrophomonas</taxon>
        <taxon>Stenotrophomonas maltophilia group</taxon>
    </lineage>
</organism>
<dbReference type="InterPro" id="IPR036291">
    <property type="entry name" value="NAD(P)-bd_dom_sf"/>
</dbReference>
<dbReference type="SUPFAM" id="SSF51735">
    <property type="entry name" value="NAD(P)-binding Rossmann-fold domains"/>
    <property type="match status" value="1"/>
</dbReference>
<reference evidence="11 12" key="1">
    <citation type="submission" date="2008-06" db="EMBL/GenBank/DDBJ databases">
        <title>Complete sequence of Stenotrophomonas maltophilia R551-3.</title>
        <authorList>
            <consortium name="US DOE Joint Genome Institute"/>
            <person name="Lucas S."/>
            <person name="Copeland A."/>
            <person name="Lapidus A."/>
            <person name="Glavina del Rio T."/>
            <person name="Dalin E."/>
            <person name="Tice H."/>
            <person name="Pitluck S."/>
            <person name="Chain P."/>
            <person name="Malfatti S."/>
            <person name="Shin M."/>
            <person name="Vergez L."/>
            <person name="Lang D."/>
            <person name="Schmutz J."/>
            <person name="Larimer F."/>
            <person name="Land M."/>
            <person name="Hauser L."/>
            <person name="Kyrpides N."/>
            <person name="Mikhailova N."/>
            <person name="Taghavi S."/>
            <person name="Monchy S."/>
            <person name="Newman L."/>
            <person name="Vangronsveld J."/>
            <person name="van der Lelie D."/>
            <person name="Richardson P."/>
        </authorList>
    </citation>
    <scope>NUCLEOTIDE SEQUENCE [LARGE SCALE GENOMIC DNA]</scope>
    <source>
        <strain evidence="11 12">R551-3</strain>
    </source>
</reference>
<dbReference type="PANTHER" id="PTHR43725:SF47">
    <property type="entry name" value="UDP-GLUCOSE 4-EPIMERASE"/>
    <property type="match status" value="1"/>
</dbReference>
<dbReference type="InterPro" id="IPR016040">
    <property type="entry name" value="NAD(P)-bd_dom"/>
</dbReference>
<evidence type="ECO:0000256" key="3">
    <source>
        <dbReference type="ARBA" id="ARBA00004947"/>
    </source>
</evidence>
<dbReference type="Gene3D" id="3.90.25.10">
    <property type="entry name" value="UDP-galactose 4-epimerase, domain 1"/>
    <property type="match status" value="1"/>
</dbReference>
<protein>
    <recommendedName>
        <fullName evidence="6 9">UDP-glucose 4-epimerase</fullName>
        <ecNumber evidence="5 9">5.1.3.2</ecNumber>
    </recommendedName>
</protein>
<dbReference type="OrthoDB" id="9803010at2"/>
<dbReference type="STRING" id="391008.Smal_0495"/>
<comment type="cofactor">
    <cofactor evidence="2 9">
        <name>NAD(+)</name>
        <dbReference type="ChEBI" id="CHEBI:57540"/>
    </cofactor>
</comment>
<dbReference type="NCBIfam" id="NF007956">
    <property type="entry name" value="PRK10675.1"/>
    <property type="match status" value="1"/>
</dbReference>
<dbReference type="NCBIfam" id="TIGR01179">
    <property type="entry name" value="galE"/>
    <property type="match status" value="1"/>
</dbReference>
<comment type="subunit">
    <text evidence="9">Homodimer.</text>
</comment>
<evidence type="ECO:0000256" key="9">
    <source>
        <dbReference type="RuleBase" id="RU366046"/>
    </source>
</evidence>
<dbReference type="PANTHER" id="PTHR43725">
    <property type="entry name" value="UDP-GLUCOSE 4-EPIMERASE"/>
    <property type="match status" value="1"/>
</dbReference>
<evidence type="ECO:0000256" key="5">
    <source>
        <dbReference type="ARBA" id="ARBA00013189"/>
    </source>
</evidence>
<dbReference type="Gene3D" id="3.40.50.720">
    <property type="entry name" value="NAD(P)-binding Rossmann-like Domain"/>
    <property type="match status" value="1"/>
</dbReference>
<comment type="catalytic activity">
    <reaction evidence="1 9">
        <text>UDP-alpha-D-glucose = UDP-alpha-D-galactose</text>
        <dbReference type="Rhea" id="RHEA:22168"/>
        <dbReference type="ChEBI" id="CHEBI:58885"/>
        <dbReference type="ChEBI" id="CHEBI:66914"/>
        <dbReference type="EC" id="5.1.3.2"/>
    </reaction>
</comment>
<evidence type="ECO:0000259" key="10">
    <source>
        <dbReference type="Pfam" id="PF16363"/>
    </source>
</evidence>
<dbReference type="GO" id="GO:0003978">
    <property type="term" value="F:UDP-glucose 4-epimerase activity"/>
    <property type="evidence" value="ECO:0007669"/>
    <property type="project" value="UniProtKB-UniRule"/>
</dbReference>
<keyword evidence="7 9" id="KW-0520">NAD</keyword>
<evidence type="ECO:0000256" key="7">
    <source>
        <dbReference type="ARBA" id="ARBA00023027"/>
    </source>
</evidence>
<evidence type="ECO:0000256" key="4">
    <source>
        <dbReference type="ARBA" id="ARBA00007637"/>
    </source>
</evidence>
<dbReference type="HOGENOM" id="CLU_007383_1_10_6"/>
<evidence type="ECO:0000256" key="2">
    <source>
        <dbReference type="ARBA" id="ARBA00001911"/>
    </source>
</evidence>
<keyword evidence="8 9" id="KW-0413">Isomerase</keyword>
<evidence type="ECO:0000256" key="8">
    <source>
        <dbReference type="ARBA" id="ARBA00023235"/>
    </source>
</evidence>
<evidence type="ECO:0000256" key="6">
    <source>
        <dbReference type="ARBA" id="ARBA00018569"/>
    </source>
</evidence>
<proteinExistence type="inferred from homology"/>
<evidence type="ECO:0000313" key="12">
    <source>
        <dbReference type="Proteomes" id="UP000001867"/>
    </source>
</evidence>
<dbReference type="GO" id="GO:0005829">
    <property type="term" value="C:cytosol"/>
    <property type="evidence" value="ECO:0007669"/>
    <property type="project" value="TreeGrafter"/>
</dbReference>
<dbReference type="AlphaFoldDB" id="B4SIJ5"/>
<dbReference type="CDD" id="cd05247">
    <property type="entry name" value="UDP_G4E_1_SDR_e"/>
    <property type="match status" value="1"/>
</dbReference>
<evidence type="ECO:0000313" key="11">
    <source>
        <dbReference type="EMBL" id="ACF50200.1"/>
    </source>
</evidence>
<dbReference type="KEGG" id="smt:Smal_0495"/>
<sequence>MRVLVTGGAGYLGSHVCAELLLGGHEVTVVDDFSNARPDVGERLNMLTGRVLNIITGDIRDRAILDRAFLQQRPEAVMHFAALKAVGESAVVPLAYYDVNVAGTINLLQCMQRNACHKLVFSSSATVYGNSSHCPINEGAPTSATSPYGRTKLFVEQIINDAKLADPLLQAINLRYFNPVGAHESGLLGEEPSGTPNNLMPYIAQVAAGLRSHVSVFGADYATTDGTGIRDYIHVCDLATAHIRTLEALPNLSGLNALNLGTGIPYSVLDVIRAFSEASGRPVPYEIVGRRPGDIGECWADPSLAECRLGWSAKLDLAKMCRDTWRWQQILMSRSQ</sequence>
<dbReference type="GO" id="GO:0006012">
    <property type="term" value="P:galactose metabolic process"/>
    <property type="evidence" value="ECO:0007669"/>
    <property type="project" value="UniProtKB-UniPathway"/>
</dbReference>
<dbReference type="InterPro" id="IPR005886">
    <property type="entry name" value="UDP_G4E"/>
</dbReference>
<gene>
    <name evidence="11" type="ordered locus">Smal_0495</name>
</gene>
<dbReference type="eggNOG" id="COG1087">
    <property type="taxonomic scope" value="Bacteria"/>
</dbReference>
<comment type="similarity">
    <text evidence="4 9">Belongs to the NAD(P)-dependent epimerase/dehydratase family.</text>
</comment>